<proteinExistence type="inferred from homology"/>
<dbReference type="PANTHER" id="PTHR32176">
    <property type="entry name" value="XYLOSE ISOMERASE"/>
    <property type="match status" value="1"/>
</dbReference>
<comment type="similarity">
    <text evidence="1 5">Belongs to the patatin family.</text>
</comment>
<feature type="signal peptide" evidence="6">
    <location>
        <begin position="1"/>
        <end position="18"/>
    </location>
</feature>
<feature type="chain" id="PRO_5006618654" description="Patatin" evidence="6">
    <location>
        <begin position="19"/>
        <end position="404"/>
    </location>
</feature>
<dbReference type="Proteomes" id="UP000291084">
    <property type="component" value="Chromosome 9"/>
</dbReference>
<keyword evidence="4 5" id="KW-0378">Hydrolase</keyword>
<keyword evidence="6" id="KW-0732">Signal</keyword>
<dbReference type="OrthoDB" id="1658288at2759"/>
<dbReference type="AlphaFoldDB" id="A0A0S3SVG2"/>
<dbReference type="EC" id="3.1.1.-" evidence="5"/>
<keyword evidence="9" id="KW-1185">Reference proteome</keyword>
<dbReference type="PROSITE" id="PS51635">
    <property type="entry name" value="PNPLA"/>
    <property type="match status" value="1"/>
</dbReference>
<gene>
    <name evidence="8" type="primary">Vigan.09G014700</name>
    <name evidence="8" type="ORF">VIGAN_09014700</name>
</gene>
<protein>
    <recommendedName>
        <fullName evidence="5">Patatin</fullName>
        <ecNumber evidence="5">3.1.1.-</ecNumber>
    </recommendedName>
</protein>
<evidence type="ECO:0000313" key="9">
    <source>
        <dbReference type="Proteomes" id="UP000291084"/>
    </source>
</evidence>
<feature type="short sequence motif" description="GXSXG" evidence="4">
    <location>
        <begin position="77"/>
        <end position="81"/>
    </location>
</feature>
<comment type="caution">
    <text evidence="4">Lacks conserved residue(s) required for the propagation of feature annotation.</text>
</comment>
<evidence type="ECO:0000256" key="1">
    <source>
        <dbReference type="ARBA" id="ARBA00010240"/>
    </source>
</evidence>
<feature type="short sequence motif" description="DGA/G" evidence="4">
    <location>
        <begin position="214"/>
        <end position="216"/>
    </location>
</feature>
<comment type="domain">
    <text evidence="5">The nitrogen atoms of the two glycine residues in the GGXR motif define the oxyanion hole, and stabilize the oxyanion that forms during the nucleophilic attack by the catalytic serine during substrate cleavage.</text>
</comment>
<dbReference type="Pfam" id="PF01734">
    <property type="entry name" value="Patatin"/>
    <property type="match status" value="1"/>
</dbReference>
<reference evidence="8 9" key="1">
    <citation type="journal article" date="2015" name="Sci. Rep.">
        <title>The power of single molecule real-time sequencing technology in the de novo assembly of a eukaryotic genome.</title>
        <authorList>
            <person name="Sakai H."/>
            <person name="Naito K."/>
            <person name="Ogiso-Tanaka E."/>
            <person name="Takahashi Y."/>
            <person name="Iseki K."/>
            <person name="Muto C."/>
            <person name="Satou K."/>
            <person name="Teruya K."/>
            <person name="Shiroma A."/>
            <person name="Shimoji M."/>
            <person name="Hirano T."/>
            <person name="Itoh T."/>
            <person name="Kaga A."/>
            <person name="Tomooka N."/>
        </authorList>
    </citation>
    <scope>NUCLEOTIDE SEQUENCE [LARGE SCALE GENOMIC DNA]</scope>
    <source>
        <strain evidence="9">cv. Shumari</strain>
    </source>
</reference>
<evidence type="ECO:0000259" key="7">
    <source>
        <dbReference type="PROSITE" id="PS51635"/>
    </source>
</evidence>
<evidence type="ECO:0000256" key="4">
    <source>
        <dbReference type="PROSITE-ProRule" id="PRU01161"/>
    </source>
</evidence>
<feature type="domain" description="PNPLA" evidence="7">
    <location>
        <begin position="36"/>
        <end position="227"/>
    </location>
</feature>
<organism evidence="8 9">
    <name type="scientific">Vigna angularis var. angularis</name>
    <dbReference type="NCBI Taxonomy" id="157739"/>
    <lineage>
        <taxon>Eukaryota</taxon>
        <taxon>Viridiplantae</taxon>
        <taxon>Streptophyta</taxon>
        <taxon>Embryophyta</taxon>
        <taxon>Tracheophyta</taxon>
        <taxon>Spermatophyta</taxon>
        <taxon>Magnoliopsida</taxon>
        <taxon>eudicotyledons</taxon>
        <taxon>Gunneridae</taxon>
        <taxon>Pentapetalae</taxon>
        <taxon>rosids</taxon>
        <taxon>fabids</taxon>
        <taxon>Fabales</taxon>
        <taxon>Fabaceae</taxon>
        <taxon>Papilionoideae</taxon>
        <taxon>50 kb inversion clade</taxon>
        <taxon>NPAAA clade</taxon>
        <taxon>indigoferoid/millettioid clade</taxon>
        <taxon>Phaseoleae</taxon>
        <taxon>Vigna</taxon>
    </lineage>
</organism>
<dbReference type="Gene3D" id="3.40.1090.10">
    <property type="entry name" value="Cytosolic phospholipase A2 catalytic domain"/>
    <property type="match status" value="1"/>
</dbReference>
<feature type="active site" description="Proton acceptor" evidence="4">
    <location>
        <position position="214"/>
    </location>
</feature>
<evidence type="ECO:0000256" key="6">
    <source>
        <dbReference type="SAM" id="SignalP"/>
    </source>
</evidence>
<evidence type="ECO:0000256" key="3">
    <source>
        <dbReference type="ARBA" id="ARBA00023098"/>
    </source>
</evidence>
<dbReference type="PANTHER" id="PTHR32176:SF33">
    <property type="entry name" value="PATATIN"/>
    <property type="match status" value="1"/>
</dbReference>
<comment type="function">
    <text evidence="5">Lipolytic acyl hydrolase (LAH).</text>
</comment>
<sequence>MAHLVLFVLVFAGQLIGGFSIQKQPPSNNGKLITILSIDGGGIKAIIPATVLDYLDKALKAKDPTADLADYFDVMGGTSTGSITTAMLATPSLDDPTRPAYTPAQILDFYKLNGPRIFNPSRPGNGPLFDGEGLHGAASEALKETRVGEALTNLVIPAFDIKKQKPFVFSSYKLEKVPYLNAFLSDICISTSTAPTQFPPYYFENNGVEFNLVDGGEAAVNPTQIAVSEVLQQNENPEILVLSLGTGATKIEETFDARLAGTWQQPIWAVIDPNFQGRAYTAITEYYLSSIFSGFQSRNTYLRVQEYELNPDLSNPVNVTKASLDGLEETGKQLLKKKMVTFNLDTFDLEEGLETYAQALDRIADILHGERQRRLRSKSMEKGGRPFLETLAQANWAFQKNIHL</sequence>
<dbReference type="GO" id="GO:0047372">
    <property type="term" value="F:monoacylglycerol lipase activity"/>
    <property type="evidence" value="ECO:0007669"/>
    <property type="project" value="TreeGrafter"/>
</dbReference>
<dbReference type="GO" id="GO:0004620">
    <property type="term" value="F:phospholipase activity"/>
    <property type="evidence" value="ECO:0007669"/>
    <property type="project" value="TreeGrafter"/>
</dbReference>
<accession>A0A0S3SVG2</accession>
<dbReference type="InterPro" id="IPR016035">
    <property type="entry name" value="Acyl_Trfase/lysoPLipase"/>
</dbReference>
<dbReference type="SUPFAM" id="SSF52151">
    <property type="entry name" value="FabD/lysophospholipase-like"/>
    <property type="match status" value="1"/>
</dbReference>
<keyword evidence="3 4" id="KW-0443">Lipid metabolism</keyword>
<name>A0A0S3SVG2_PHAAN</name>
<dbReference type="GO" id="GO:0016042">
    <property type="term" value="P:lipid catabolic process"/>
    <property type="evidence" value="ECO:0007669"/>
    <property type="project" value="UniProtKB-UniRule"/>
</dbReference>
<evidence type="ECO:0000313" key="8">
    <source>
        <dbReference type="EMBL" id="BAT96839.1"/>
    </source>
</evidence>
<keyword evidence="2 4" id="KW-0442">Lipid degradation</keyword>
<evidence type="ECO:0000256" key="5">
    <source>
        <dbReference type="RuleBase" id="RU361262"/>
    </source>
</evidence>
<feature type="active site" description="Nucleophile" evidence="4">
    <location>
        <position position="79"/>
    </location>
</feature>
<evidence type="ECO:0000256" key="2">
    <source>
        <dbReference type="ARBA" id="ARBA00022963"/>
    </source>
</evidence>
<dbReference type="EMBL" id="AP015042">
    <property type="protein sequence ID" value="BAT96839.1"/>
    <property type="molecule type" value="Genomic_DNA"/>
</dbReference>
<dbReference type="InterPro" id="IPR002641">
    <property type="entry name" value="PNPLA_dom"/>
</dbReference>